<dbReference type="Pfam" id="PF13560">
    <property type="entry name" value="HTH_31"/>
    <property type="match status" value="1"/>
</dbReference>
<comment type="caution">
    <text evidence="2">The sequence shown here is derived from an EMBL/GenBank/DDBJ whole genome shotgun (WGS) entry which is preliminary data.</text>
</comment>
<dbReference type="EMBL" id="MTEJ01000387">
    <property type="protein sequence ID" value="OQX03689.1"/>
    <property type="molecule type" value="Genomic_DNA"/>
</dbReference>
<feature type="domain" description="HTH cro/C1-type" evidence="1">
    <location>
        <begin position="13"/>
        <end position="71"/>
    </location>
</feature>
<proteinExistence type="predicted"/>
<evidence type="ECO:0000313" key="3">
    <source>
        <dbReference type="Proteomes" id="UP000192491"/>
    </source>
</evidence>
<reference evidence="2 3" key="1">
    <citation type="submission" date="2017-01" db="EMBL/GenBank/DDBJ databases">
        <title>Novel large sulfur bacteria in the metagenomes of groundwater-fed chemosynthetic microbial mats in the Lake Huron basin.</title>
        <authorList>
            <person name="Sharrar A.M."/>
            <person name="Flood B.E."/>
            <person name="Bailey J.V."/>
            <person name="Jones D.S."/>
            <person name="Biddanda B."/>
            <person name="Ruberg S.A."/>
            <person name="Marcus D.N."/>
            <person name="Dick G.J."/>
        </authorList>
    </citation>
    <scope>NUCLEOTIDE SEQUENCE [LARGE SCALE GENOMIC DNA]</scope>
    <source>
        <strain evidence="2">A8</strain>
    </source>
</reference>
<dbReference type="GO" id="GO:0003677">
    <property type="term" value="F:DNA binding"/>
    <property type="evidence" value="ECO:0007669"/>
    <property type="project" value="InterPro"/>
</dbReference>
<organism evidence="2 3">
    <name type="scientific">Thiothrix lacustris</name>
    <dbReference type="NCBI Taxonomy" id="525917"/>
    <lineage>
        <taxon>Bacteria</taxon>
        <taxon>Pseudomonadati</taxon>
        <taxon>Pseudomonadota</taxon>
        <taxon>Gammaproteobacteria</taxon>
        <taxon>Thiotrichales</taxon>
        <taxon>Thiotrichaceae</taxon>
        <taxon>Thiothrix</taxon>
    </lineage>
</organism>
<dbReference type="SUPFAM" id="SSF47413">
    <property type="entry name" value="lambda repressor-like DNA-binding domains"/>
    <property type="match status" value="1"/>
</dbReference>
<evidence type="ECO:0000313" key="2">
    <source>
        <dbReference type="EMBL" id="OQX03689.1"/>
    </source>
</evidence>
<evidence type="ECO:0000259" key="1">
    <source>
        <dbReference type="PROSITE" id="PS50943"/>
    </source>
</evidence>
<gene>
    <name evidence="2" type="ORF">BWK73_38755</name>
</gene>
<protein>
    <recommendedName>
        <fullName evidence="1">HTH cro/C1-type domain-containing protein</fullName>
    </recommendedName>
</protein>
<dbReference type="SMART" id="SM00530">
    <property type="entry name" value="HTH_XRE"/>
    <property type="match status" value="1"/>
</dbReference>
<accession>A0A1Y1QE81</accession>
<dbReference type="AlphaFoldDB" id="A0A1Y1QE81"/>
<dbReference type="InterPro" id="IPR010982">
    <property type="entry name" value="Lambda_DNA-bd_dom_sf"/>
</dbReference>
<dbReference type="PROSITE" id="PS50943">
    <property type="entry name" value="HTH_CROC1"/>
    <property type="match status" value="1"/>
</dbReference>
<dbReference type="Gene3D" id="1.10.260.40">
    <property type="entry name" value="lambda repressor-like DNA-binding domains"/>
    <property type="match status" value="1"/>
</dbReference>
<dbReference type="Proteomes" id="UP000192491">
    <property type="component" value="Unassembled WGS sequence"/>
</dbReference>
<dbReference type="CDD" id="cd00093">
    <property type="entry name" value="HTH_XRE"/>
    <property type="match status" value="1"/>
</dbReference>
<name>A0A1Y1QE81_9GAMM</name>
<dbReference type="InterPro" id="IPR001387">
    <property type="entry name" value="Cro/C1-type_HTH"/>
</dbReference>
<sequence length="109" mass="12069">MIKHPQSLFGSRLRVARIRAGLPQDRLGVLIGLDEGCSSARISRYETGTHAPPFEIAQSLAAVLNVPVAYFYCPQETLAEVLVELYGLTEDELQIVLEGMQVIREKRSA</sequence>